<dbReference type="STRING" id="489703.SAMN04488038_105256"/>
<accession>A0A1H9F580</accession>
<name>A0A1H9F580_9GAMM</name>
<comment type="subcellular location">
    <subcellularLocation>
        <location evidence="1">Membrane</location>
        <topology evidence="1">Single-pass membrane protein</topology>
    </subcellularLocation>
</comment>
<keyword evidence="3" id="KW-1133">Transmembrane helix</keyword>
<organism evidence="6 7">
    <name type="scientific">Solimonas aquatica</name>
    <dbReference type="NCBI Taxonomy" id="489703"/>
    <lineage>
        <taxon>Bacteria</taxon>
        <taxon>Pseudomonadati</taxon>
        <taxon>Pseudomonadota</taxon>
        <taxon>Gammaproteobacteria</taxon>
        <taxon>Nevskiales</taxon>
        <taxon>Nevskiaceae</taxon>
        <taxon>Solimonas</taxon>
    </lineage>
</organism>
<evidence type="ECO:0000259" key="5">
    <source>
        <dbReference type="Pfam" id="PF04357"/>
    </source>
</evidence>
<feature type="domain" description="Translocation and assembly module TamB C-terminal" evidence="5">
    <location>
        <begin position="785"/>
        <end position="1118"/>
    </location>
</feature>
<evidence type="ECO:0000313" key="7">
    <source>
        <dbReference type="Proteomes" id="UP000199233"/>
    </source>
</evidence>
<keyword evidence="2" id="KW-0812">Transmembrane</keyword>
<evidence type="ECO:0000256" key="4">
    <source>
        <dbReference type="ARBA" id="ARBA00023136"/>
    </source>
</evidence>
<protein>
    <submittedName>
        <fullName evidence="6">Translocation and assembly module TamB</fullName>
    </submittedName>
</protein>
<evidence type="ECO:0000256" key="2">
    <source>
        <dbReference type="ARBA" id="ARBA00022692"/>
    </source>
</evidence>
<evidence type="ECO:0000256" key="1">
    <source>
        <dbReference type="ARBA" id="ARBA00004167"/>
    </source>
</evidence>
<dbReference type="InterPro" id="IPR007452">
    <property type="entry name" value="TamB_C"/>
</dbReference>
<evidence type="ECO:0000313" key="6">
    <source>
        <dbReference type="EMBL" id="SEQ33082.1"/>
    </source>
</evidence>
<dbReference type="GO" id="GO:0009306">
    <property type="term" value="P:protein secretion"/>
    <property type="evidence" value="ECO:0007669"/>
    <property type="project" value="InterPro"/>
</dbReference>
<dbReference type="OrthoDB" id="5555605at2"/>
<reference evidence="6 7" key="1">
    <citation type="submission" date="2016-10" db="EMBL/GenBank/DDBJ databases">
        <authorList>
            <person name="de Groot N.N."/>
        </authorList>
    </citation>
    <scope>NUCLEOTIDE SEQUENCE [LARGE SCALE GENOMIC DNA]</scope>
    <source>
        <strain evidence="6 7">DSM 25927</strain>
    </source>
</reference>
<dbReference type="Pfam" id="PF04357">
    <property type="entry name" value="TamB"/>
    <property type="match status" value="1"/>
</dbReference>
<dbReference type="Proteomes" id="UP000199233">
    <property type="component" value="Unassembled WGS sequence"/>
</dbReference>
<keyword evidence="4" id="KW-0472">Membrane</keyword>
<dbReference type="RefSeq" id="WP_093284449.1">
    <property type="nucleotide sequence ID" value="NZ_FOFS01000005.1"/>
</dbReference>
<dbReference type="GO" id="GO:0005886">
    <property type="term" value="C:plasma membrane"/>
    <property type="evidence" value="ECO:0007669"/>
    <property type="project" value="InterPro"/>
</dbReference>
<dbReference type="PANTHER" id="PTHR36985:SF1">
    <property type="entry name" value="TRANSLOCATION AND ASSEMBLY MODULE SUBUNIT TAMB"/>
    <property type="match status" value="1"/>
</dbReference>
<dbReference type="AlphaFoldDB" id="A0A1H9F580"/>
<dbReference type="PANTHER" id="PTHR36985">
    <property type="entry name" value="TRANSLOCATION AND ASSEMBLY MODULE SUBUNIT TAMB"/>
    <property type="match status" value="1"/>
</dbReference>
<sequence>MKRFLQHLLLSLGAGFSLLLTLIAGALIFVLFTTPGAQLGFEIAGKLTGDMIRAQGVEGRLWGPLRVRELHIGVEAVDIDITQAEAEVALPLLLLAARIDAGRVRAGQVRIKLKPTPDTPATPPVTELPLGLRVRDGAVRDLRVMLLDGSELRFTDIELNGGWIGPRVNIRHAATTTPWVGRVALAGKARLLTDGIDFPPTQLHGFLEGTLQGHFGYNQPSDLTLRWQQLRWPPQELTQKGEQEISSGGGEAHWRGLLDDYRYELSGALQLPRLPLQLKAQGRGTLSDLQIETLQARGLGGELQARAALSWNAALRIDGEGSFSGLDPKSLLPELPGRLNGRFKAQTRLVGAAPQVQFEAQLENSQLRDRALNLQARGQYAGETLRFESLHLDSGSVQLDGSGQILPSLDARATLSAADLGDAWPGLSGSLQLQAQAQGALKRPHLIASAQAQKLHYQRYALASAQLTADVDLDRQLDVQLKLAQLDAGLRVQQAQLSIQGPLAAHQIALDLAGDAGSLLLRAHGDFDPQRLSWQGELSQAQLKPQNLPGWTLARATALTLSAQDSHFSDLCWKAGEAQACFGLQQNGAQRRFQFALREFALAYLQPLLPGGAQIEVLLHGDGEVLLNAQGLQDLRLQLATDAGRWQLGGLPPMALKPAHLNISDDANGSHLDLLLPFAEGGLSAQARLAPGTDFMQRALDGQLHVELPDLSWLHLVNVEIAQASGTLKGDVRLGGTLAQPQPSGELSLSEGTLRLVTPGIEVHDIRAQLLANGAEPLKLSAQASSGPGQLQLSGQINPWDDPLALDLKLSGDNFQAVNTREARVQVSPDLRITLAQQQLDVSGLLLIPKADITPKSLGDGSVSASGDQVLVGDDPGAQKRRELRLSADITLRLGEDVQFNGFGLKTQLKGAVQAIERPGVATRARGEINLDGGHYKAYGQDLSIETGRLIFNGPVTEPALDLRATRKPTDDITVGLLVRGDLRKPQFQLFSTPSMPQDQQLGWLILGRSLNETTSAADKAAVGGAATSLGLAGGAWLAQQLGSKVGIDEVRVGAKPGQTQDQAMFTVGKYLSPKLFIAYGVGLFQPGHIFRMQYSIGHGFKLQSETGVESGGDMLYTIERK</sequence>
<dbReference type="GO" id="GO:0097347">
    <property type="term" value="C:TAM protein secretion complex"/>
    <property type="evidence" value="ECO:0007669"/>
    <property type="project" value="TreeGrafter"/>
</dbReference>
<dbReference type="EMBL" id="FOFS01000005">
    <property type="protein sequence ID" value="SEQ33082.1"/>
    <property type="molecule type" value="Genomic_DNA"/>
</dbReference>
<proteinExistence type="predicted"/>
<evidence type="ECO:0000256" key="3">
    <source>
        <dbReference type="ARBA" id="ARBA00022989"/>
    </source>
</evidence>
<keyword evidence="7" id="KW-1185">Reference proteome</keyword>
<gene>
    <name evidence="6" type="ORF">SAMN04488038_105256</name>
</gene>